<evidence type="ECO:0000256" key="1">
    <source>
        <dbReference type="SAM" id="MobiDB-lite"/>
    </source>
</evidence>
<proteinExistence type="predicted"/>
<dbReference type="OrthoDB" id="8091442at2"/>
<feature type="compositionally biased region" description="Low complexity" evidence="1">
    <location>
        <begin position="46"/>
        <end position="62"/>
    </location>
</feature>
<keyword evidence="3" id="KW-1185">Reference proteome</keyword>
<feature type="compositionally biased region" description="Basic and acidic residues" evidence="1">
    <location>
        <begin position="237"/>
        <end position="247"/>
    </location>
</feature>
<dbReference type="RefSeq" id="WP_140883865.1">
    <property type="nucleotide sequence ID" value="NZ_RCZP01000011.1"/>
</dbReference>
<feature type="region of interest" description="Disordered" evidence="1">
    <location>
        <begin position="218"/>
        <end position="247"/>
    </location>
</feature>
<accession>A0A502G226</accession>
<evidence type="ECO:0000313" key="3">
    <source>
        <dbReference type="Proteomes" id="UP000317078"/>
    </source>
</evidence>
<dbReference type="AlphaFoldDB" id="A0A502G226"/>
<reference evidence="2 3" key="1">
    <citation type="journal article" date="2019" name="Environ. Microbiol.">
        <title>Species interactions and distinct microbial communities in high Arctic permafrost affected cryosols are associated with the CH4 and CO2 gas fluxes.</title>
        <authorList>
            <person name="Altshuler I."/>
            <person name="Hamel J."/>
            <person name="Turney S."/>
            <person name="Magnuson E."/>
            <person name="Levesque R."/>
            <person name="Greer C."/>
            <person name="Whyte L.G."/>
        </authorList>
    </citation>
    <scope>NUCLEOTIDE SEQUENCE [LARGE SCALE GENOMIC DNA]</scope>
    <source>
        <strain evidence="2 3">S9.3B</strain>
    </source>
</reference>
<protein>
    <submittedName>
        <fullName evidence="2">Uncharacterized protein</fullName>
    </submittedName>
</protein>
<gene>
    <name evidence="2" type="ORF">EAH89_13395</name>
</gene>
<organism evidence="2 3">
    <name type="scientific">Muricoccus nepalensis</name>
    <dbReference type="NCBI Taxonomy" id="1854500"/>
    <lineage>
        <taxon>Bacteria</taxon>
        <taxon>Pseudomonadati</taxon>
        <taxon>Pseudomonadota</taxon>
        <taxon>Alphaproteobacteria</taxon>
        <taxon>Acetobacterales</taxon>
        <taxon>Roseomonadaceae</taxon>
        <taxon>Muricoccus</taxon>
    </lineage>
</organism>
<feature type="compositionally biased region" description="Basic and acidic residues" evidence="1">
    <location>
        <begin position="218"/>
        <end position="229"/>
    </location>
</feature>
<dbReference type="Proteomes" id="UP000317078">
    <property type="component" value="Unassembled WGS sequence"/>
</dbReference>
<feature type="compositionally biased region" description="Low complexity" evidence="1">
    <location>
        <begin position="1"/>
        <end position="34"/>
    </location>
</feature>
<dbReference type="EMBL" id="RCZP01000011">
    <property type="protein sequence ID" value="TPG55928.1"/>
    <property type="molecule type" value="Genomic_DNA"/>
</dbReference>
<name>A0A502G226_9PROT</name>
<evidence type="ECO:0000313" key="2">
    <source>
        <dbReference type="EMBL" id="TPG55928.1"/>
    </source>
</evidence>
<comment type="caution">
    <text evidence="2">The sequence shown here is derived from an EMBL/GenBank/DDBJ whole genome shotgun (WGS) entry which is preliminary data.</text>
</comment>
<sequence>MSQAIQNIAAAAASDKGAATDTAMGQAIKAAAPRKPAKGKAKPDAKAAPAAPASTPAQQPAKRPAPEQRGPVTMADAVALCPHQGLANNLSRTFALESVDMLHVRTTTDQGIRDQAAALTDTLNERALAMHLQRICGAFVGSAYGAGKFYSDKVTQARDLTAKIANEDRDEDREGVSGFDSRATRARQFAGEMGIQAATLLAAAEGALDAFEHLTGETWKPYDTRRPDNTRSVSRRSAAEEMDAFKK</sequence>
<feature type="region of interest" description="Disordered" evidence="1">
    <location>
        <begin position="1"/>
        <end position="69"/>
    </location>
</feature>